<name>A0A6J5FCR7_9BURK</name>
<dbReference type="AlphaFoldDB" id="A0A6J5FCR7"/>
<evidence type="ECO:0000313" key="2">
    <source>
        <dbReference type="Proteomes" id="UP000494119"/>
    </source>
</evidence>
<dbReference type="EMBL" id="CADIKL010000001">
    <property type="protein sequence ID" value="CAB3775631.1"/>
    <property type="molecule type" value="Genomic_DNA"/>
</dbReference>
<organism evidence="1 2">
    <name type="scientific">Paraburkholderia caffeinitolerans</name>
    <dbReference type="NCBI Taxonomy" id="1723730"/>
    <lineage>
        <taxon>Bacteria</taxon>
        <taxon>Pseudomonadati</taxon>
        <taxon>Pseudomonadota</taxon>
        <taxon>Betaproteobacteria</taxon>
        <taxon>Burkholderiales</taxon>
        <taxon>Burkholderiaceae</taxon>
        <taxon>Paraburkholderia</taxon>
    </lineage>
</organism>
<gene>
    <name evidence="1" type="ORF">LMG28688_00059</name>
</gene>
<keyword evidence="2" id="KW-1185">Reference proteome</keyword>
<accession>A0A6J5FCR7</accession>
<protein>
    <submittedName>
        <fullName evidence="1">Uncharacterized protein</fullName>
    </submittedName>
</protein>
<proteinExistence type="predicted"/>
<evidence type="ECO:0000313" key="1">
    <source>
        <dbReference type="EMBL" id="CAB3775631.1"/>
    </source>
</evidence>
<sequence length="64" mass="6869">MPMTGVSGTLQGRGRTHKAAGLAAAWRRQSLEAYSDLIVPFGRMVETDDFCTVISVPSEISTPT</sequence>
<reference evidence="1 2" key="1">
    <citation type="submission" date="2020-04" db="EMBL/GenBank/DDBJ databases">
        <authorList>
            <person name="De Canck E."/>
        </authorList>
    </citation>
    <scope>NUCLEOTIDE SEQUENCE [LARGE SCALE GENOMIC DNA]</scope>
    <source>
        <strain evidence="1 2">LMG 28688</strain>
    </source>
</reference>
<dbReference type="Proteomes" id="UP000494119">
    <property type="component" value="Unassembled WGS sequence"/>
</dbReference>